<dbReference type="NCBIfam" id="TIGR03491">
    <property type="entry name" value="TM0106 family RecB-like putative nuclease"/>
    <property type="match status" value="1"/>
</dbReference>
<dbReference type="InterPro" id="IPR004291">
    <property type="entry name" value="Transposase_IS66_central"/>
</dbReference>
<name>B0C1R2_ACAM1</name>
<dbReference type="InterPro" id="IPR038720">
    <property type="entry name" value="YprB_RNase_H-like_dom"/>
</dbReference>
<dbReference type="RefSeq" id="WP_012161636.1">
    <property type="nucleotide sequence ID" value="NC_009925.1"/>
</dbReference>
<dbReference type="PANTHER" id="PTHR33678">
    <property type="entry name" value="BLL1576 PROTEIN"/>
    <property type="match status" value="1"/>
</dbReference>
<reference evidence="3 4" key="1">
    <citation type="journal article" date="2008" name="Proc. Natl. Acad. Sci. U.S.A.">
        <title>Niche adaptation and genome expansion in the chlorophyll d-producing cyanobacterium Acaryochloris marina.</title>
        <authorList>
            <person name="Swingley W.D."/>
            <person name="Chen M."/>
            <person name="Cheung P.C."/>
            <person name="Conrad A.L."/>
            <person name="Dejesa L.C."/>
            <person name="Hao J."/>
            <person name="Honchak B.M."/>
            <person name="Karbach L.E."/>
            <person name="Kurdoglu A."/>
            <person name="Lahiri S."/>
            <person name="Mastrian S.D."/>
            <person name="Miyashita H."/>
            <person name="Page L."/>
            <person name="Ramakrishna P."/>
            <person name="Satoh S."/>
            <person name="Sattley W.M."/>
            <person name="Shimada Y."/>
            <person name="Taylor H.L."/>
            <person name="Tomo T."/>
            <person name="Tsuchiya T."/>
            <person name="Wang Z.T."/>
            <person name="Raymond J."/>
            <person name="Mimuro M."/>
            <person name="Blankenship R.E."/>
            <person name="Touchman J.W."/>
        </authorList>
    </citation>
    <scope>NUCLEOTIDE SEQUENCE [LARGE SCALE GENOMIC DNA]</scope>
    <source>
        <strain evidence="4">MBIC 11017</strain>
    </source>
</reference>
<sequence length="903" mass="107156">MNTIITDEIINSFLKCPYKAYLRLNNQPGEKTYFQKLEEELASIYKKNLFLRIDEKLEQSQPILRLGKTQENKEYEITYKTNHHFESPRYKVVFELIQIMREGVSSDEILYYPIFFWHKEHITKLDKINFTIRSLILADIKDTSVKYAGVIYGKNNKILKLKLEVYFKEARKVLSELELMLKSHKKPRFFQIKECKICEFKKDCYEDLVVRDDLSLLGGMYEKDILRQNRKGIFTVHQYSYTYKPRKRKNNLTKYEKSDLALKALALREERTYIKSTPTFPESNVDIFIDFEGLNDENYTYLIGLCITEKDKNRFLSFWADSQAQEVSIFLSMIEIISPLTNFTAYYYGSYEIRALKKLSKKLDDSYANIINRLIENSVNILSIFNSNIYPPTYTNSLKDIAKYIGFSWHDKNASGLQSIYWRKKWELTGDKAYKDALIQYNLEDCLALQLLKKWINSIDLNRENDYAEVEKIKTVKAYNWRKTEEYFLDDFQEVNKLAYFDYQHTKIYLRTNPQIRKALKRELKSCKKLTNKPNEVVKISVHSCKHCHSNNIKPLVKSEKIVVDLKFIKNGIKKWVLKYVGGTFYCRNCKKIFSPKNLNKFSDFGENLIRWAMHQHIQYRMSIDNVVDSLRDFNVQISATTVHYFKSNLAIQYEETYQEIKANILKGQLIQADETPIKMVKRETGYVWVFTTTDAVLYFFKSTRKAFFLKELLKDFTGVLISDFYAGYDSIDCEQQKCLVHLIRDMNLDLFKNQFDEDLKSLVTHFGKLLRKIVETIDKYGLKRRNLNKHKKDVQAFYDSFINIEYNSELAERYRKRLQKYRHKLFTFLSHDGIPWNNNNAEHAVKAFAAHRKQGNTNFTEKSIEKSLILLSIQQTCKYRGIDFLDFLISQEKSLDSYSNRY</sequence>
<feature type="domain" description="Transposase IS66 central" evidence="1">
    <location>
        <begin position="605"/>
        <end position="857"/>
    </location>
</feature>
<proteinExistence type="predicted"/>
<organism evidence="3 4">
    <name type="scientific">Acaryochloris marina (strain MBIC 11017)</name>
    <dbReference type="NCBI Taxonomy" id="329726"/>
    <lineage>
        <taxon>Bacteria</taxon>
        <taxon>Bacillati</taxon>
        <taxon>Cyanobacteriota</taxon>
        <taxon>Cyanophyceae</taxon>
        <taxon>Acaryochloridales</taxon>
        <taxon>Acaryochloridaceae</taxon>
        <taxon>Acaryochloris</taxon>
    </lineage>
</organism>
<evidence type="ECO:0000259" key="2">
    <source>
        <dbReference type="Pfam" id="PF13482"/>
    </source>
</evidence>
<dbReference type="OrthoDB" id="9757917at2"/>
<evidence type="ECO:0000259" key="1">
    <source>
        <dbReference type="Pfam" id="PF03050"/>
    </source>
</evidence>
<protein>
    <submittedName>
        <fullName evidence="3">Transposase IS66, putative</fullName>
    </submittedName>
</protein>
<dbReference type="NCBIfam" id="NF033517">
    <property type="entry name" value="transpos_IS66"/>
    <property type="match status" value="1"/>
</dbReference>
<gene>
    <name evidence="3" type="ordered locus">AM1_1038</name>
</gene>
<keyword evidence="4" id="KW-1185">Reference proteome</keyword>
<dbReference type="Pfam" id="PF03050">
    <property type="entry name" value="DDE_Tnp_IS66"/>
    <property type="match status" value="1"/>
</dbReference>
<dbReference type="eggNOG" id="COG2251">
    <property type="taxonomic scope" value="Bacteria"/>
</dbReference>
<evidence type="ECO:0000313" key="4">
    <source>
        <dbReference type="Proteomes" id="UP000000268"/>
    </source>
</evidence>
<dbReference type="Pfam" id="PF13482">
    <property type="entry name" value="RNase_H_2"/>
    <property type="match status" value="1"/>
</dbReference>
<feature type="domain" description="YprB ribonuclease H-like" evidence="2">
    <location>
        <begin position="287"/>
        <end position="457"/>
    </location>
</feature>
<accession>B0C1R2</accession>
<dbReference type="HOGENOM" id="CLU_320986_0_0_3"/>
<dbReference type="AlphaFoldDB" id="B0C1R2"/>
<dbReference type="KEGG" id="amr:AM1_1038"/>
<dbReference type="Proteomes" id="UP000000268">
    <property type="component" value="Chromosome"/>
</dbReference>
<evidence type="ECO:0000313" key="3">
    <source>
        <dbReference type="EMBL" id="ABW26078.1"/>
    </source>
</evidence>
<dbReference type="STRING" id="329726.AM1_1038"/>
<dbReference type="EMBL" id="CP000828">
    <property type="protein sequence ID" value="ABW26078.1"/>
    <property type="molecule type" value="Genomic_DNA"/>
</dbReference>
<dbReference type="InterPro" id="IPR052344">
    <property type="entry name" value="Transposase-related"/>
</dbReference>
<dbReference type="PANTHER" id="PTHR33678:SF2">
    <property type="match status" value="1"/>
</dbReference>
<dbReference type="InterPro" id="IPR019993">
    <property type="entry name" value="RecB_nuclease_TM0106_put"/>
</dbReference>